<dbReference type="SUPFAM" id="SSF75304">
    <property type="entry name" value="Amidase signature (AS) enzymes"/>
    <property type="match status" value="1"/>
</dbReference>
<protein>
    <submittedName>
        <fullName evidence="2">Amidohydrolase, AtzE family</fullName>
    </submittedName>
</protein>
<organism evidence="2">
    <name type="scientific">Caulobacter sp. (strain K31)</name>
    <dbReference type="NCBI Taxonomy" id="366602"/>
    <lineage>
        <taxon>Bacteria</taxon>
        <taxon>Pseudomonadati</taxon>
        <taxon>Pseudomonadota</taxon>
        <taxon>Alphaproteobacteria</taxon>
        <taxon>Caulobacterales</taxon>
        <taxon>Caulobacteraceae</taxon>
        <taxon>Caulobacter</taxon>
    </lineage>
</organism>
<dbReference type="Pfam" id="PF01425">
    <property type="entry name" value="Amidase"/>
    <property type="match status" value="1"/>
</dbReference>
<dbReference type="EMBL" id="CP000927">
    <property type="protein sequence ID" value="ABZ72840.1"/>
    <property type="molecule type" value="Genomic_DNA"/>
</dbReference>
<dbReference type="InterPro" id="IPR023631">
    <property type="entry name" value="Amidase_dom"/>
</dbReference>
<dbReference type="HOGENOM" id="CLU_009600_0_3_5"/>
<dbReference type="NCBIfam" id="TIGR02715">
    <property type="entry name" value="amido_AtzE"/>
    <property type="match status" value="1"/>
</dbReference>
<accession>B0T8S3</accession>
<dbReference type="InterPro" id="IPR036928">
    <property type="entry name" value="AS_sf"/>
</dbReference>
<dbReference type="KEGG" id="cak:Caul_3713"/>
<evidence type="ECO:0000259" key="1">
    <source>
        <dbReference type="Pfam" id="PF01425"/>
    </source>
</evidence>
<reference evidence="2" key="1">
    <citation type="submission" date="2008-01" db="EMBL/GenBank/DDBJ databases">
        <title>Complete sequence of chromosome of Caulobacter sp. K31.</title>
        <authorList>
            <consortium name="US DOE Joint Genome Institute"/>
            <person name="Copeland A."/>
            <person name="Lucas S."/>
            <person name="Lapidus A."/>
            <person name="Barry K."/>
            <person name="Glavina del Rio T."/>
            <person name="Dalin E."/>
            <person name="Tice H."/>
            <person name="Pitluck S."/>
            <person name="Bruce D."/>
            <person name="Goodwin L."/>
            <person name="Thompson L.S."/>
            <person name="Brettin T."/>
            <person name="Detter J.C."/>
            <person name="Han C."/>
            <person name="Schmutz J."/>
            <person name="Larimer F."/>
            <person name="Land M."/>
            <person name="Hauser L."/>
            <person name="Kyrpides N."/>
            <person name="Kim E."/>
            <person name="Stephens C."/>
            <person name="Richardson P."/>
        </authorList>
    </citation>
    <scope>NUCLEOTIDE SEQUENCE [LARGE SCALE GENOMIC DNA]</scope>
    <source>
        <strain evidence="2">K31</strain>
    </source>
</reference>
<keyword evidence="2" id="KW-0378">Hydrolase</keyword>
<dbReference type="Gene3D" id="3.90.1300.10">
    <property type="entry name" value="Amidase signature (AS) domain"/>
    <property type="match status" value="1"/>
</dbReference>
<dbReference type="AlphaFoldDB" id="B0T8S3"/>
<proteinExistence type="predicted"/>
<dbReference type="STRING" id="366602.Caul_3713"/>
<sequence length="469" mass="48417">MNPDFRSAQAVAAAVRDGGTTARDEIQAALARAAADPFNAFTAVFAARALAQAEAIDADLSAGRPVGPLAGVPFAVKNLFDVQDVITIAGSRIRRNAPPAAHDATAIRRLTAAGAVLVGALNMDEFAYGFVTENAHNGPTRNPHDLTRIAGGSSGGSAAAVSGGLVPLTLGSDTNGSIRIPASLCGVFGLKPTLGRLSRQGAFPFVESLDHVGPFARSVTDLALAYDLMQGPDPLDPLCHRPAAPASPGLQAGADGPLRVGVLGGWFAQGAFPEVLEAVEIVADALQAQRGVELAGAEMARAAAFCLTPVEAAHLHLDDLKTRPLDYDPAVRDRLLAGALVPEAVAEAARRYRPIFRDAARKLFEDFDVLLAPASVCPAPGIGQATMAMDGQEVSVRKNLGAYTQPISYIGLPVVAAPVNRPGKPPIGVQIIAPAWREDLALAAALRLEQAGVVAAHRPPILPAGARAV</sequence>
<gene>
    <name evidence="2" type="ordered locus">Caul_3713</name>
</gene>
<dbReference type="PANTHER" id="PTHR11895:SF172">
    <property type="entry name" value="GLUTAMYL-TRNA(GLN) AMIDOTRANSFERASE"/>
    <property type="match status" value="1"/>
</dbReference>
<dbReference type="NCBIfam" id="NF006631">
    <property type="entry name" value="PRK09201.1"/>
    <property type="match status" value="1"/>
</dbReference>
<dbReference type="GO" id="GO:0016787">
    <property type="term" value="F:hydrolase activity"/>
    <property type="evidence" value="ECO:0007669"/>
    <property type="project" value="UniProtKB-KW"/>
</dbReference>
<dbReference type="InterPro" id="IPR014087">
    <property type="entry name" value="Carboxybiuret_hydro_AtzE"/>
</dbReference>
<dbReference type="PANTHER" id="PTHR11895">
    <property type="entry name" value="TRANSAMIDASE"/>
    <property type="match status" value="1"/>
</dbReference>
<dbReference type="eggNOG" id="COG0154">
    <property type="taxonomic scope" value="Bacteria"/>
</dbReference>
<dbReference type="OrthoDB" id="9811471at2"/>
<feature type="domain" description="Amidase" evidence="1">
    <location>
        <begin position="26"/>
        <end position="440"/>
    </location>
</feature>
<dbReference type="InterPro" id="IPR000120">
    <property type="entry name" value="Amidase"/>
</dbReference>
<evidence type="ECO:0000313" key="2">
    <source>
        <dbReference type="EMBL" id="ABZ72840.1"/>
    </source>
</evidence>
<name>B0T8S3_CAUSK</name>